<sequence>MSVGKEARHRGCASADRLKLGSRRRSENRTYLAHAGSSCSVINGDMITKYRCTSRERRGCIWGMSFSSFDGACYKAIPTPDSTKTMELYPSMPGPSVGEGPTGTMSGRGAVYETASDLISAMVLSSRRHLRDINMRRRRGCGRCANASGSWPPLSGVKFGGTKMGTGHCCQCAWPLTRAGTRKRSNSVGKVAIGAMMRGKRSDFGVIQAPRNARFIKTRRLERMASDARRSSIRLHLGSTRETKQGRRSESESLSCMYFVRRARVREDRQRDLIAEKPETERKKQDCVHCVEALACDPQFKRAILFREGLLNGRSRAVIGESRYSSYRPGIF</sequence>
<proteinExistence type="predicted"/>
<dbReference type="Proteomes" id="UP000815677">
    <property type="component" value="Unassembled WGS sequence"/>
</dbReference>
<evidence type="ECO:0000313" key="1">
    <source>
        <dbReference type="EMBL" id="GAT47597.1"/>
    </source>
</evidence>
<accession>A0ABQ0L8V7</accession>
<evidence type="ECO:0000313" key="2">
    <source>
        <dbReference type="Proteomes" id="UP000815677"/>
    </source>
</evidence>
<protein>
    <submittedName>
        <fullName evidence="1">Uncharacterized protein</fullName>
    </submittedName>
</protein>
<organism evidence="1 2">
    <name type="scientific">Mycena chlorophos</name>
    <name type="common">Agaric fungus</name>
    <name type="synonym">Agaricus chlorophos</name>
    <dbReference type="NCBI Taxonomy" id="658473"/>
    <lineage>
        <taxon>Eukaryota</taxon>
        <taxon>Fungi</taxon>
        <taxon>Dikarya</taxon>
        <taxon>Basidiomycota</taxon>
        <taxon>Agaricomycotina</taxon>
        <taxon>Agaricomycetes</taxon>
        <taxon>Agaricomycetidae</taxon>
        <taxon>Agaricales</taxon>
        <taxon>Marasmiineae</taxon>
        <taxon>Mycenaceae</taxon>
        <taxon>Mycena</taxon>
    </lineage>
</organism>
<keyword evidence="2" id="KW-1185">Reference proteome</keyword>
<dbReference type="EMBL" id="DF843759">
    <property type="protein sequence ID" value="GAT47597.1"/>
    <property type="molecule type" value="Genomic_DNA"/>
</dbReference>
<name>A0ABQ0L8V7_MYCCL</name>
<reference evidence="1" key="1">
    <citation type="submission" date="2014-09" db="EMBL/GenBank/DDBJ databases">
        <title>Genome sequence of the luminous mushroom Mycena chlorophos for searching fungal bioluminescence genes.</title>
        <authorList>
            <person name="Tanaka Y."/>
            <person name="Kasuga D."/>
            <person name="Oba Y."/>
            <person name="Hase S."/>
            <person name="Sato K."/>
            <person name="Oba Y."/>
            <person name="Sakakibara Y."/>
        </authorList>
    </citation>
    <scope>NUCLEOTIDE SEQUENCE</scope>
</reference>
<gene>
    <name evidence="1" type="ORF">MCHLO_05054</name>
</gene>